<dbReference type="Proteomes" id="UP001232973">
    <property type="component" value="Unassembled WGS sequence"/>
</dbReference>
<keyword evidence="3" id="KW-0812">Transmembrane</keyword>
<evidence type="ECO:0000313" key="4">
    <source>
        <dbReference type="EMBL" id="MDQ0191438.1"/>
    </source>
</evidence>
<dbReference type="PANTHER" id="PTHR22550">
    <property type="entry name" value="SPORE GERMINATION PROTEIN"/>
    <property type="match status" value="1"/>
</dbReference>
<reference evidence="4 5" key="1">
    <citation type="submission" date="2023-07" db="EMBL/GenBank/DDBJ databases">
        <title>Genomic Encyclopedia of Type Strains, Phase IV (KMG-IV): sequencing the most valuable type-strain genomes for metagenomic binning, comparative biology and taxonomic classification.</title>
        <authorList>
            <person name="Goeker M."/>
        </authorList>
    </citation>
    <scope>NUCLEOTIDE SEQUENCE [LARGE SCALE GENOMIC DNA]</scope>
    <source>
        <strain evidence="4 5">DSM 4006</strain>
    </source>
</reference>
<evidence type="ECO:0000313" key="5">
    <source>
        <dbReference type="Proteomes" id="UP001232973"/>
    </source>
</evidence>
<dbReference type="InterPro" id="IPR050768">
    <property type="entry name" value="UPF0353/GerABKA_families"/>
</dbReference>
<organism evidence="4 5">
    <name type="scientific">Alicyclobacillus cycloheptanicus</name>
    <dbReference type="NCBI Taxonomy" id="1457"/>
    <lineage>
        <taxon>Bacteria</taxon>
        <taxon>Bacillati</taxon>
        <taxon>Bacillota</taxon>
        <taxon>Bacilli</taxon>
        <taxon>Bacillales</taxon>
        <taxon>Alicyclobacillaceae</taxon>
        <taxon>Alicyclobacillus</taxon>
    </lineage>
</organism>
<accession>A0ABT9XM89</accession>
<feature type="transmembrane region" description="Helical" evidence="3">
    <location>
        <begin position="351"/>
        <end position="381"/>
    </location>
</feature>
<dbReference type="PIRSF" id="PIRSF005690">
    <property type="entry name" value="GerBA"/>
    <property type="match status" value="1"/>
</dbReference>
<evidence type="ECO:0008006" key="6">
    <source>
        <dbReference type="Google" id="ProtNLM"/>
    </source>
</evidence>
<comment type="caution">
    <text evidence="4">The sequence shown here is derived from an EMBL/GenBank/DDBJ whole genome shotgun (WGS) entry which is preliminary data.</text>
</comment>
<dbReference type="RefSeq" id="WP_274455515.1">
    <property type="nucleotide sequence ID" value="NZ_CP067097.1"/>
</dbReference>
<dbReference type="InterPro" id="IPR004995">
    <property type="entry name" value="Spore_Ger"/>
</dbReference>
<dbReference type="PANTHER" id="PTHR22550:SF5">
    <property type="entry name" value="LEUCINE ZIPPER PROTEIN 4"/>
    <property type="match status" value="1"/>
</dbReference>
<name>A0ABT9XM89_9BACL</name>
<feature type="transmembrane region" description="Helical" evidence="3">
    <location>
        <begin position="270"/>
        <end position="292"/>
    </location>
</feature>
<feature type="transmembrane region" description="Helical" evidence="3">
    <location>
        <begin position="393"/>
        <end position="417"/>
    </location>
</feature>
<evidence type="ECO:0000256" key="1">
    <source>
        <dbReference type="ARBA" id="ARBA00005278"/>
    </source>
</evidence>
<proteinExistence type="inferred from homology"/>
<evidence type="ECO:0000256" key="2">
    <source>
        <dbReference type="ARBA" id="ARBA00023136"/>
    </source>
</evidence>
<sequence>METTQLLVSRIHLSFDVIVRPVPSAALEVVFIETIVDTARLEERLLGPLTRTAGRRDRDLFKWMDNTLQLTRIEKVSSVDDAMNALLDSQAVLCLAKEYIVVSVDGLARRTPQEPATDVSIRASRDGFTESIDTNVALVRTRIKDPNLAFEKFIIGERSHTNVLLAYIQGLVDPAILEEARNRLRQLKIDGLFASGTLEQWIEDHHWTPYPQMQATERPDKTASALLEGRIAFFVDQTPFVLLAPAVMVSFFHTVDDYTQRWWSGTALRLIRIVAFAVSIFVPSLYVALTMYNPELIPLKMVLQLASTREGIPLPIVMEALFMEAMVELVREAGNRMPQQMGQSYSIVGGLVIGDIAVQAGIVSPIMVVAVGLTALGAFAIPNYEAAFVTRMIRFPMLLATSLFGIIGTLVFTLALIAHLSTLKSFGVPYLTPFGQMFLPDFGDTLVRAPLQLSTARPVTYASPGGWLRRARYRRQRR</sequence>
<gene>
    <name evidence="4" type="ORF">J2S03_003309</name>
</gene>
<comment type="similarity">
    <text evidence="1">Belongs to the GerABKA family.</text>
</comment>
<keyword evidence="3" id="KW-1133">Transmembrane helix</keyword>
<protein>
    <recommendedName>
        <fullName evidence="6">Spore germination protein KA</fullName>
    </recommendedName>
</protein>
<evidence type="ECO:0000256" key="3">
    <source>
        <dbReference type="SAM" id="Phobius"/>
    </source>
</evidence>
<dbReference type="Pfam" id="PF03323">
    <property type="entry name" value="GerA"/>
    <property type="match status" value="1"/>
</dbReference>
<keyword evidence="5" id="KW-1185">Reference proteome</keyword>
<keyword evidence="2 3" id="KW-0472">Membrane</keyword>
<dbReference type="EMBL" id="JAUSTP010000043">
    <property type="protein sequence ID" value="MDQ0191438.1"/>
    <property type="molecule type" value="Genomic_DNA"/>
</dbReference>